<dbReference type="InterPro" id="IPR044537">
    <property type="entry name" value="Rip2-like"/>
</dbReference>
<dbReference type="InterPro" id="IPR008915">
    <property type="entry name" value="Peptidase_M50"/>
</dbReference>
<evidence type="ECO:0000256" key="3">
    <source>
        <dbReference type="ARBA" id="ARBA00007931"/>
    </source>
</evidence>
<feature type="transmembrane region" description="Helical" evidence="13">
    <location>
        <begin position="14"/>
        <end position="35"/>
    </location>
</feature>
<comment type="cofactor">
    <cofactor evidence="1">
        <name>Zn(2+)</name>
        <dbReference type="ChEBI" id="CHEBI:29105"/>
    </cofactor>
</comment>
<evidence type="ECO:0000313" key="15">
    <source>
        <dbReference type="EMBL" id="GAA6497996.1"/>
    </source>
</evidence>
<dbReference type="PANTHER" id="PTHR35864:SF1">
    <property type="entry name" value="ZINC METALLOPROTEASE YWHC-RELATED"/>
    <property type="match status" value="1"/>
</dbReference>
<evidence type="ECO:0000313" key="16">
    <source>
        <dbReference type="Proteomes" id="UP001600941"/>
    </source>
</evidence>
<feature type="transmembrane region" description="Helical" evidence="13">
    <location>
        <begin position="55"/>
        <end position="73"/>
    </location>
</feature>
<reference evidence="15 16" key="1">
    <citation type="submission" date="2024-04" db="EMBL/GenBank/DDBJ databases">
        <title>Defined microbial consortia suppress multidrug-resistant proinflammatory Enterobacteriaceae via ecological control.</title>
        <authorList>
            <person name="Furuichi M."/>
            <person name="Kawaguchi T."/>
            <person name="Pust M."/>
            <person name="Yasuma K."/>
            <person name="Plichta D."/>
            <person name="Hasegawa N."/>
            <person name="Ohya T."/>
            <person name="Bhattarai S."/>
            <person name="Sasajima S."/>
            <person name="Aoto Y."/>
            <person name="Tuganbaev T."/>
            <person name="Yaginuma M."/>
            <person name="Ueda M."/>
            <person name="Okahashi N."/>
            <person name="Amafuji K."/>
            <person name="Kiridooshi Y."/>
            <person name="Sugita K."/>
            <person name="Strazar M."/>
            <person name="Skelly A."/>
            <person name="Suda W."/>
            <person name="Hattori M."/>
            <person name="Nakamoto N."/>
            <person name="Caballero S."/>
            <person name="Norman J."/>
            <person name="Olle B."/>
            <person name="Tanoue T."/>
            <person name="Arita M."/>
            <person name="Bucci V."/>
            <person name="Atarashi K."/>
            <person name="Xavier R."/>
            <person name="Honda K."/>
        </authorList>
    </citation>
    <scope>NUCLEOTIDE SEQUENCE [LARGE SCALE GENOMIC DNA]</scope>
    <source>
        <strain evidence="16">k34-0107-D12</strain>
    </source>
</reference>
<gene>
    <name evidence="15" type="ORF">K340107D12_08120</name>
</gene>
<protein>
    <submittedName>
        <fullName evidence="15">Site-2 protease family protein</fullName>
    </submittedName>
</protein>
<evidence type="ECO:0000256" key="5">
    <source>
        <dbReference type="ARBA" id="ARBA00022670"/>
    </source>
</evidence>
<feature type="domain" description="Peptidase M50" evidence="14">
    <location>
        <begin position="128"/>
        <end position="169"/>
    </location>
</feature>
<keyword evidence="12 13" id="KW-0472">Membrane</keyword>
<keyword evidence="16" id="KW-1185">Reference proteome</keyword>
<keyword evidence="10 13" id="KW-1133">Transmembrane helix</keyword>
<accession>A0ABQ0BNA2</accession>
<keyword evidence="5 15" id="KW-0645">Protease</keyword>
<evidence type="ECO:0000256" key="10">
    <source>
        <dbReference type="ARBA" id="ARBA00022989"/>
    </source>
</evidence>
<evidence type="ECO:0000256" key="12">
    <source>
        <dbReference type="ARBA" id="ARBA00023136"/>
    </source>
</evidence>
<evidence type="ECO:0000256" key="11">
    <source>
        <dbReference type="ARBA" id="ARBA00023049"/>
    </source>
</evidence>
<proteinExistence type="inferred from homology"/>
<feature type="transmembrane region" description="Helical" evidence="13">
    <location>
        <begin position="94"/>
        <end position="113"/>
    </location>
</feature>
<keyword evidence="4" id="KW-1003">Cell membrane</keyword>
<sequence>MLRSSYYLQQLRDILYIAPVVLIAIMGHEFAHGWVSDRLGDPTPRMDGRLTLNPLKHLDPFGTLCLIFFRMGWAKPVRINTRYYKNRKSGIIMVSLAGPFMNFILAFLSLLLYGLLGKYGSADSVSVTVFIRLLYYSAVMNIGLGVFNLIPIPPLDGSNVLAELWPGVSVFYQRIRPYRTWILVILLASGALSRPLGTANAHIFNTLWGFVKLLLNLNPHIPQTSPFI</sequence>
<dbReference type="GO" id="GO:0008233">
    <property type="term" value="F:peptidase activity"/>
    <property type="evidence" value="ECO:0007669"/>
    <property type="project" value="UniProtKB-KW"/>
</dbReference>
<keyword evidence="11" id="KW-0482">Metalloprotease</keyword>
<dbReference type="Proteomes" id="UP001600941">
    <property type="component" value="Unassembled WGS sequence"/>
</dbReference>
<comment type="subcellular location">
    <subcellularLocation>
        <location evidence="2">Cell membrane</location>
        <topology evidence="2">Multi-pass membrane protein</topology>
    </subcellularLocation>
</comment>
<evidence type="ECO:0000256" key="8">
    <source>
        <dbReference type="ARBA" id="ARBA00022801"/>
    </source>
</evidence>
<evidence type="ECO:0000256" key="2">
    <source>
        <dbReference type="ARBA" id="ARBA00004651"/>
    </source>
</evidence>
<evidence type="ECO:0000256" key="6">
    <source>
        <dbReference type="ARBA" id="ARBA00022692"/>
    </source>
</evidence>
<keyword evidence="8" id="KW-0378">Hydrolase</keyword>
<keyword evidence="9" id="KW-0862">Zinc</keyword>
<keyword evidence="6 13" id="KW-0812">Transmembrane</keyword>
<evidence type="ECO:0000256" key="13">
    <source>
        <dbReference type="SAM" id="Phobius"/>
    </source>
</evidence>
<dbReference type="GO" id="GO:0006508">
    <property type="term" value="P:proteolysis"/>
    <property type="evidence" value="ECO:0007669"/>
    <property type="project" value="UniProtKB-KW"/>
</dbReference>
<evidence type="ECO:0000256" key="9">
    <source>
        <dbReference type="ARBA" id="ARBA00022833"/>
    </source>
</evidence>
<comment type="caution">
    <text evidence="15">The sequence shown here is derived from an EMBL/GenBank/DDBJ whole genome shotgun (WGS) entry which is preliminary data.</text>
</comment>
<evidence type="ECO:0000256" key="4">
    <source>
        <dbReference type="ARBA" id="ARBA00022475"/>
    </source>
</evidence>
<dbReference type="PANTHER" id="PTHR35864">
    <property type="entry name" value="ZINC METALLOPROTEASE MJ0611-RELATED"/>
    <property type="match status" value="1"/>
</dbReference>
<comment type="similarity">
    <text evidence="3">Belongs to the peptidase M50B family.</text>
</comment>
<name>A0ABQ0BNA2_9FIRM</name>
<dbReference type="CDD" id="cd06158">
    <property type="entry name" value="S2P-M50_like_1"/>
    <property type="match status" value="1"/>
</dbReference>
<dbReference type="Pfam" id="PF02163">
    <property type="entry name" value="Peptidase_M50"/>
    <property type="match status" value="1"/>
</dbReference>
<feature type="transmembrane region" description="Helical" evidence="13">
    <location>
        <begin position="133"/>
        <end position="150"/>
    </location>
</feature>
<keyword evidence="7" id="KW-0479">Metal-binding</keyword>
<dbReference type="RefSeq" id="WP_227210995.1">
    <property type="nucleotide sequence ID" value="NZ_BAABZQ010000001.1"/>
</dbReference>
<evidence type="ECO:0000256" key="7">
    <source>
        <dbReference type="ARBA" id="ARBA00022723"/>
    </source>
</evidence>
<organism evidence="15 16">
    <name type="scientific">Blautia parvula</name>
    <dbReference type="NCBI Taxonomy" id="2877527"/>
    <lineage>
        <taxon>Bacteria</taxon>
        <taxon>Bacillati</taxon>
        <taxon>Bacillota</taxon>
        <taxon>Clostridia</taxon>
        <taxon>Lachnospirales</taxon>
        <taxon>Lachnospiraceae</taxon>
        <taxon>Blautia</taxon>
    </lineage>
</organism>
<evidence type="ECO:0000256" key="1">
    <source>
        <dbReference type="ARBA" id="ARBA00001947"/>
    </source>
</evidence>
<evidence type="ECO:0000259" key="14">
    <source>
        <dbReference type="Pfam" id="PF02163"/>
    </source>
</evidence>
<dbReference type="InterPro" id="IPR052348">
    <property type="entry name" value="Metallopeptidase_M50B"/>
</dbReference>
<dbReference type="EMBL" id="BAABZQ010000001">
    <property type="protein sequence ID" value="GAA6497996.1"/>
    <property type="molecule type" value="Genomic_DNA"/>
</dbReference>